<dbReference type="Proteomes" id="UP001501337">
    <property type="component" value="Unassembled WGS sequence"/>
</dbReference>
<comment type="caution">
    <text evidence="1">The sequence shown here is derived from an EMBL/GenBank/DDBJ whole genome shotgun (WGS) entry which is preliminary data.</text>
</comment>
<organism evidence="1 2">
    <name type="scientific">Allohahella marinimesophila</name>
    <dbReference type="NCBI Taxonomy" id="1054972"/>
    <lineage>
        <taxon>Bacteria</taxon>
        <taxon>Pseudomonadati</taxon>
        <taxon>Pseudomonadota</taxon>
        <taxon>Gammaproteobacteria</taxon>
        <taxon>Oceanospirillales</taxon>
        <taxon>Hahellaceae</taxon>
        <taxon>Allohahella</taxon>
    </lineage>
</organism>
<evidence type="ECO:0000313" key="2">
    <source>
        <dbReference type="Proteomes" id="UP001501337"/>
    </source>
</evidence>
<sequence length="115" mass="12737">MNADFYASDMVSPDKLASCLRITKEELACSVGLAKETLYRKNRSESQKVQTRLREMTDVINRVTPWAGSLAMAFAWYRSYGIPAFGGMTPEDVIKAGKSEALREYISAINVGGYA</sequence>
<evidence type="ECO:0000313" key="1">
    <source>
        <dbReference type="EMBL" id="GAA3975620.1"/>
    </source>
</evidence>
<gene>
    <name evidence="1" type="ORF">GCM10022278_35660</name>
</gene>
<reference evidence="2" key="1">
    <citation type="journal article" date="2019" name="Int. J. Syst. Evol. Microbiol.">
        <title>The Global Catalogue of Microorganisms (GCM) 10K type strain sequencing project: providing services to taxonomists for standard genome sequencing and annotation.</title>
        <authorList>
            <consortium name="The Broad Institute Genomics Platform"/>
            <consortium name="The Broad Institute Genome Sequencing Center for Infectious Disease"/>
            <person name="Wu L."/>
            <person name="Ma J."/>
        </authorList>
    </citation>
    <scope>NUCLEOTIDE SEQUENCE [LARGE SCALE GENOMIC DNA]</scope>
    <source>
        <strain evidence="2">JCM 17555</strain>
    </source>
</reference>
<dbReference type="RefSeq" id="WP_344808928.1">
    <property type="nucleotide sequence ID" value="NZ_BAABBO010000018.1"/>
</dbReference>
<proteinExistence type="predicted"/>
<name>A0ABP7Q3K7_9GAMM</name>
<accession>A0ABP7Q3K7</accession>
<dbReference type="EMBL" id="BAABBO010000018">
    <property type="protein sequence ID" value="GAA3975620.1"/>
    <property type="molecule type" value="Genomic_DNA"/>
</dbReference>
<protein>
    <submittedName>
        <fullName evidence="1">MbcA/ParS/Xre antitoxin family protein</fullName>
    </submittedName>
</protein>
<keyword evidence="2" id="KW-1185">Reference proteome</keyword>